<organism evidence="3 4">
    <name type="scientific">Candidatus Merdivivens pullicola</name>
    <dbReference type="NCBI Taxonomy" id="2840872"/>
    <lineage>
        <taxon>Bacteria</taxon>
        <taxon>Pseudomonadati</taxon>
        <taxon>Bacteroidota</taxon>
        <taxon>Bacteroidia</taxon>
        <taxon>Bacteroidales</taxon>
        <taxon>Muribaculaceae</taxon>
        <taxon>Muribaculaceae incertae sedis</taxon>
        <taxon>Candidatus Merdivivens</taxon>
    </lineage>
</organism>
<dbReference type="InterPro" id="IPR013783">
    <property type="entry name" value="Ig-like_fold"/>
</dbReference>
<keyword evidence="3" id="KW-0378">Hydrolase</keyword>
<dbReference type="NCBIfam" id="TIGR03296">
    <property type="entry name" value="M6dom_TIGR03296"/>
    <property type="match status" value="1"/>
</dbReference>
<dbReference type="Pfam" id="PF05547">
    <property type="entry name" value="Peptidase_M6"/>
    <property type="match status" value="1"/>
</dbReference>
<feature type="chain" id="PRO_5039688011" evidence="1">
    <location>
        <begin position="23"/>
        <end position="725"/>
    </location>
</feature>
<reference evidence="3" key="2">
    <citation type="journal article" date="2021" name="PeerJ">
        <title>Extensive microbial diversity within the chicken gut microbiome revealed by metagenomics and culture.</title>
        <authorList>
            <person name="Gilroy R."/>
            <person name="Ravi A."/>
            <person name="Getino M."/>
            <person name="Pursley I."/>
            <person name="Horton D.L."/>
            <person name="Alikhan N.F."/>
            <person name="Baker D."/>
            <person name="Gharbi K."/>
            <person name="Hall N."/>
            <person name="Watson M."/>
            <person name="Adriaenssens E.M."/>
            <person name="Foster-Nyarko E."/>
            <person name="Jarju S."/>
            <person name="Secka A."/>
            <person name="Antonio M."/>
            <person name="Oren A."/>
            <person name="Chaudhuri R.R."/>
            <person name="La Ragione R."/>
            <person name="Hildebrand F."/>
            <person name="Pallen M.J."/>
        </authorList>
    </citation>
    <scope>NUCLEOTIDE SEQUENCE</scope>
    <source>
        <strain evidence="3">B1-8020</strain>
    </source>
</reference>
<feature type="signal peptide" evidence="1">
    <location>
        <begin position="1"/>
        <end position="22"/>
    </location>
</feature>
<keyword evidence="3" id="KW-0482">Metalloprotease</keyword>
<gene>
    <name evidence="3" type="ORF">IAB81_00565</name>
</gene>
<evidence type="ECO:0000259" key="2">
    <source>
        <dbReference type="Pfam" id="PF05547"/>
    </source>
</evidence>
<dbReference type="PANTHER" id="PTHR41775:SF1">
    <property type="entry name" value="PEPTIDASE M6-LIKE DOMAIN-CONTAINING PROTEIN"/>
    <property type="match status" value="1"/>
</dbReference>
<keyword evidence="3" id="KW-0645">Protease</keyword>
<accession>A0A9D9IG32</accession>
<dbReference type="EMBL" id="JADIMA010000007">
    <property type="protein sequence ID" value="MBO8472109.1"/>
    <property type="molecule type" value="Genomic_DNA"/>
</dbReference>
<protein>
    <submittedName>
        <fullName evidence="3">M6 family metalloprotease domain-containing protein</fullName>
    </submittedName>
</protein>
<feature type="domain" description="Peptidase M6-like" evidence="2">
    <location>
        <begin position="142"/>
        <end position="372"/>
    </location>
</feature>
<dbReference type="GO" id="GO:0006508">
    <property type="term" value="P:proteolysis"/>
    <property type="evidence" value="ECO:0007669"/>
    <property type="project" value="InterPro"/>
</dbReference>
<dbReference type="PANTHER" id="PTHR41775">
    <property type="entry name" value="SECRETED PROTEIN-RELATED"/>
    <property type="match status" value="1"/>
</dbReference>
<dbReference type="InterPro" id="IPR008757">
    <property type="entry name" value="Peptidase_M6-like_domain"/>
</dbReference>
<reference evidence="3" key="1">
    <citation type="submission" date="2020-10" db="EMBL/GenBank/DDBJ databases">
        <authorList>
            <person name="Gilroy R."/>
        </authorList>
    </citation>
    <scope>NUCLEOTIDE SEQUENCE</scope>
    <source>
        <strain evidence="3">B1-8020</strain>
    </source>
</reference>
<keyword evidence="1" id="KW-0732">Signal</keyword>
<name>A0A9D9IG32_9BACT</name>
<dbReference type="Gene3D" id="2.60.40.10">
    <property type="entry name" value="Immunoglobulins"/>
    <property type="match status" value="1"/>
</dbReference>
<evidence type="ECO:0000313" key="4">
    <source>
        <dbReference type="Proteomes" id="UP000823604"/>
    </source>
</evidence>
<dbReference type="Proteomes" id="UP000823604">
    <property type="component" value="Unassembled WGS sequence"/>
</dbReference>
<comment type="caution">
    <text evidence="3">The sequence shown here is derived from an EMBL/GenBank/DDBJ whole genome shotgun (WGS) entry which is preliminary data.</text>
</comment>
<proteinExistence type="predicted"/>
<dbReference type="AlphaFoldDB" id="A0A9D9IG32"/>
<evidence type="ECO:0000256" key="1">
    <source>
        <dbReference type="SAM" id="SignalP"/>
    </source>
</evidence>
<sequence>MSKFLKTLLLAGLTIALTGMSAALCMALPTRHDRFTIEQPDGSIVTVRFTGDEFFKLTTTLDGAAVSLGDDGYLRYVIYENGERKVTDYKINDKNVPQSIISAAHDIPVSQLQEKALEKRRAYNDIKMSRRMNSPMTPMAEGETRLIKAAIILVEFADLKFTEGNLDRFYALCNEEGYSDNGATGSIKDYFKAQFGDMAEFQFDVFGTFTAPKNHSYYGGNDYSGSDAHPDELVAEACKALDDQIDFSQYDLDGDGVCDFVFMFFAGNDEADNTMRYQDCIWSHAWVIDYYDPSLYLDGVRISDYACTSELRTDYYGYGSKFTAIGSFCHEFSHTLGLMDAYDTSYDYDGYPIAEALWGVTSIMDSGCYNNDCNTPPYYNAFEREMLGIATPVEAEVGNMTLEPINESNKFLRIGTIKGNEYFVVEYRKQEGWDAYLPTSGLLVYHIDKSNNNAGPSYYYGFNLTAGQRWDYNEVNSYPYHQCADLIEAGNSTTTNNVADVFFPGAKNVTILSSETHDSYKAWNGDEIEYEIHDIKSSGDNATFMLLDQASLELPIITGHEINVIGQEATITWTTDKEDTEAVAHVELSLKDGESISVQEAAEDSITFKDLEPGTGYTATIWYTKMELESAKYSVDFTTFDRTSDFPYIYMNRDGFVKGETVRLILLNLDDESATVEWYIEDQAIENPDNFTVDFDGERLLKAVITYPDGRQECIITSVTPLTTI</sequence>
<dbReference type="SUPFAM" id="SSF55486">
    <property type="entry name" value="Metalloproteases ('zincins'), catalytic domain"/>
    <property type="match status" value="1"/>
</dbReference>
<dbReference type="GO" id="GO:0008237">
    <property type="term" value="F:metallopeptidase activity"/>
    <property type="evidence" value="ECO:0007669"/>
    <property type="project" value="UniProtKB-KW"/>
</dbReference>
<evidence type="ECO:0000313" key="3">
    <source>
        <dbReference type="EMBL" id="MBO8472109.1"/>
    </source>
</evidence>